<keyword evidence="1" id="KW-1133">Transmembrane helix</keyword>
<evidence type="ECO:0000313" key="2">
    <source>
        <dbReference type="EMBL" id="QXJ35464.1"/>
    </source>
</evidence>
<keyword evidence="1" id="KW-0812">Transmembrane</keyword>
<sequence length="105" mass="11543">MVAGLTSSFYKVMESEYKKRMFLTGMAQLVAYDGISTLGIYVYHYGIGKEIPLLILIGFTIESALIFTVLGLYIAGRVFSSTTRSRALGLIVSLLWIPLTILAAL</sequence>
<evidence type="ECO:0000313" key="3">
    <source>
        <dbReference type="Proteomes" id="UP000694036"/>
    </source>
</evidence>
<dbReference type="GeneID" id="65557360"/>
<dbReference type="EMBL" id="CP077713">
    <property type="protein sequence ID" value="QXJ35464.1"/>
    <property type="molecule type" value="Genomic_DNA"/>
</dbReference>
<accession>A0A8F5C1I9</accession>
<reference evidence="2 3" key="1">
    <citation type="journal article" date="2021" name="Environ. Microbiol.">
        <title>New insights into the diversity and evolution of the archaeal mobilome from three complete genomes of Saccharolobus shibatae.</title>
        <authorList>
            <person name="Medvedeva S."/>
            <person name="Brandt D."/>
            <person name="Cvirkaite-Krupovic V."/>
            <person name="Liu Y."/>
            <person name="Severinov K."/>
            <person name="Ishino S."/>
            <person name="Ishino Y."/>
            <person name="Prangishvili D."/>
            <person name="Kalinowski J."/>
            <person name="Krupovic M."/>
        </authorList>
    </citation>
    <scope>NUCLEOTIDE SEQUENCE [LARGE SCALE GENOMIC DNA]</scope>
    <source>
        <strain evidence="2 3">S38A</strain>
    </source>
</reference>
<dbReference type="Proteomes" id="UP000694036">
    <property type="component" value="Chromosome"/>
</dbReference>
<dbReference type="AlphaFoldDB" id="A0A8F5C1I9"/>
<dbReference type="RefSeq" id="WP_218258021.1">
    <property type="nucleotide sequence ID" value="NZ_CP077713.1"/>
</dbReference>
<protein>
    <submittedName>
        <fullName evidence="2">Uncharacterized protein</fullName>
    </submittedName>
</protein>
<keyword evidence="1" id="KW-0472">Membrane</keyword>
<proteinExistence type="predicted"/>
<organism evidence="2 3">
    <name type="scientific">Saccharolobus shibatae</name>
    <dbReference type="NCBI Taxonomy" id="2286"/>
    <lineage>
        <taxon>Archaea</taxon>
        <taxon>Thermoproteota</taxon>
        <taxon>Thermoprotei</taxon>
        <taxon>Sulfolobales</taxon>
        <taxon>Sulfolobaceae</taxon>
        <taxon>Saccharolobus</taxon>
    </lineage>
</organism>
<evidence type="ECO:0000256" key="1">
    <source>
        <dbReference type="SAM" id="Phobius"/>
    </source>
</evidence>
<keyword evidence="3" id="KW-1185">Reference proteome</keyword>
<name>A0A8F5C1I9_9CREN</name>
<gene>
    <name evidence="2" type="ORF">J5U22_02011</name>
</gene>
<feature type="transmembrane region" description="Helical" evidence="1">
    <location>
        <begin position="51"/>
        <end position="75"/>
    </location>
</feature>
<feature type="transmembrane region" description="Helical" evidence="1">
    <location>
        <begin position="87"/>
        <end position="104"/>
    </location>
</feature>
<feature type="transmembrane region" description="Helical" evidence="1">
    <location>
        <begin position="21"/>
        <end position="45"/>
    </location>
</feature>